<dbReference type="InterPro" id="IPR036890">
    <property type="entry name" value="HATPase_C_sf"/>
</dbReference>
<dbReference type="InterPro" id="IPR050351">
    <property type="entry name" value="BphY/WalK/GraS-like"/>
</dbReference>
<comment type="subcellular location">
    <subcellularLocation>
        <location evidence="2">Cell membrane</location>
    </subcellularLocation>
</comment>
<dbReference type="InterPro" id="IPR003594">
    <property type="entry name" value="HATPase_dom"/>
</dbReference>
<dbReference type="Pfam" id="PF00512">
    <property type="entry name" value="HisKA"/>
    <property type="match status" value="1"/>
</dbReference>
<dbReference type="Pfam" id="PF02518">
    <property type="entry name" value="HATPase_c"/>
    <property type="match status" value="1"/>
</dbReference>
<dbReference type="Proteomes" id="UP001164472">
    <property type="component" value="Chromosome"/>
</dbReference>
<keyword evidence="22" id="KW-1185">Reference proteome</keyword>
<evidence type="ECO:0000259" key="19">
    <source>
        <dbReference type="PROSITE" id="PS50109"/>
    </source>
</evidence>
<keyword evidence="8" id="KW-0592">Phosphate transport</keyword>
<dbReference type="GO" id="GO:0006817">
    <property type="term" value="P:phosphate ion transport"/>
    <property type="evidence" value="ECO:0007669"/>
    <property type="project" value="UniProtKB-KW"/>
</dbReference>
<dbReference type="SUPFAM" id="SSF47384">
    <property type="entry name" value="Homodimeric domain of signal transducing histidine kinase"/>
    <property type="match status" value="1"/>
</dbReference>
<evidence type="ECO:0000256" key="16">
    <source>
        <dbReference type="ARBA" id="ARBA00023136"/>
    </source>
</evidence>
<keyword evidence="16 18" id="KW-0472">Membrane</keyword>
<dbReference type="NCBIfam" id="NF008235">
    <property type="entry name" value="PRK11006.1"/>
    <property type="match status" value="1"/>
</dbReference>
<keyword evidence="11" id="KW-0547">Nucleotide-binding</keyword>
<evidence type="ECO:0000256" key="9">
    <source>
        <dbReference type="ARBA" id="ARBA00022679"/>
    </source>
</evidence>
<keyword evidence="9" id="KW-0808">Transferase</keyword>
<keyword evidence="5" id="KW-0813">Transport</keyword>
<dbReference type="SMART" id="SM00387">
    <property type="entry name" value="HATPase_c"/>
    <property type="match status" value="1"/>
</dbReference>
<dbReference type="Gene3D" id="3.30.565.10">
    <property type="entry name" value="Histidine kinase-like ATPase, C-terminal domain"/>
    <property type="match status" value="1"/>
</dbReference>
<evidence type="ECO:0000256" key="3">
    <source>
        <dbReference type="ARBA" id="ARBA00012438"/>
    </source>
</evidence>
<keyword evidence="13" id="KW-0067">ATP-binding</keyword>
<dbReference type="Gene3D" id="1.10.287.130">
    <property type="match status" value="1"/>
</dbReference>
<keyword evidence="14 18" id="KW-1133">Transmembrane helix</keyword>
<evidence type="ECO:0000256" key="4">
    <source>
        <dbReference type="ARBA" id="ARBA00019665"/>
    </source>
</evidence>
<dbReference type="PROSITE" id="PS50112">
    <property type="entry name" value="PAS"/>
    <property type="match status" value="1"/>
</dbReference>
<keyword evidence="10 18" id="KW-0812">Transmembrane</keyword>
<dbReference type="EMBL" id="CP101527">
    <property type="protein sequence ID" value="UZW73980.1"/>
    <property type="molecule type" value="Genomic_DNA"/>
</dbReference>
<keyword evidence="15" id="KW-0902">Two-component regulatory system</keyword>
<name>A0A9E8HG16_9ALTE</name>
<dbReference type="Gene3D" id="3.30.450.20">
    <property type="entry name" value="PAS domain"/>
    <property type="match status" value="1"/>
</dbReference>
<evidence type="ECO:0000256" key="18">
    <source>
        <dbReference type="SAM" id="Phobius"/>
    </source>
</evidence>
<dbReference type="Pfam" id="PF11808">
    <property type="entry name" value="PhoR"/>
    <property type="match status" value="1"/>
</dbReference>
<dbReference type="InterPro" id="IPR003661">
    <property type="entry name" value="HisK_dim/P_dom"/>
</dbReference>
<keyword evidence="7" id="KW-0597">Phosphoprotein</keyword>
<protein>
    <recommendedName>
        <fullName evidence="4">Phosphate regulon sensor protein PhoR</fullName>
        <ecNumber evidence="3">2.7.13.3</ecNumber>
    </recommendedName>
</protein>
<evidence type="ECO:0000256" key="15">
    <source>
        <dbReference type="ARBA" id="ARBA00023012"/>
    </source>
</evidence>
<accession>A0A9E8HG16</accession>
<dbReference type="SUPFAM" id="SSF55785">
    <property type="entry name" value="PYP-like sensor domain (PAS domain)"/>
    <property type="match status" value="1"/>
</dbReference>
<dbReference type="InterPro" id="IPR000014">
    <property type="entry name" value="PAS"/>
</dbReference>
<dbReference type="EC" id="2.7.13.3" evidence="3"/>
<evidence type="ECO:0000259" key="20">
    <source>
        <dbReference type="PROSITE" id="PS50112"/>
    </source>
</evidence>
<dbReference type="PROSITE" id="PS50109">
    <property type="entry name" value="HIS_KIN"/>
    <property type="match status" value="1"/>
</dbReference>
<evidence type="ECO:0000256" key="17">
    <source>
        <dbReference type="ARBA" id="ARBA00025207"/>
    </source>
</evidence>
<proteinExistence type="predicted"/>
<keyword evidence="6" id="KW-1003">Cell membrane</keyword>
<evidence type="ECO:0000256" key="5">
    <source>
        <dbReference type="ARBA" id="ARBA00022448"/>
    </source>
</evidence>
<dbReference type="InterPro" id="IPR005467">
    <property type="entry name" value="His_kinase_dom"/>
</dbReference>
<dbReference type="PRINTS" id="PR00344">
    <property type="entry name" value="BCTRLSENSOR"/>
</dbReference>
<dbReference type="InterPro" id="IPR021766">
    <property type="entry name" value="PhoR_N"/>
</dbReference>
<dbReference type="SUPFAM" id="SSF55874">
    <property type="entry name" value="ATPase domain of HSP90 chaperone/DNA topoisomerase II/histidine kinase"/>
    <property type="match status" value="1"/>
</dbReference>
<evidence type="ECO:0000313" key="21">
    <source>
        <dbReference type="EMBL" id="UZW73980.1"/>
    </source>
</evidence>
<feature type="transmembrane region" description="Helical" evidence="18">
    <location>
        <begin position="12"/>
        <end position="43"/>
    </location>
</feature>
<comment type="function">
    <text evidence="17">Member of the two-component regulatory system PhoR/PhoB involved in the phosphate regulon genes expression. PhoR may function as a membrane-associated protein kinase that phosphorylates PhoB in response to environmental signals.</text>
</comment>
<evidence type="ECO:0000256" key="8">
    <source>
        <dbReference type="ARBA" id="ARBA00022592"/>
    </source>
</evidence>
<evidence type="ECO:0000256" key="11">
    <source>
        <dbReference type="ARBA" id="ARBA00022741"/>
    </source>
</evidence>
<keyword evidence="12 21" id="KW-0418">Kinase</keyword>
<dbReference type="SMART" id="SM00388">
    <property type="entry name" value="HisKA"/>
    <property type="match status" value="1"/>
</dbReference>
<feature type="domain" description="Histidine kinase" evidence="19">
    <location>
        <begin position="211"/>
        <end position="428"/>
    </location>
</feature>
<sequence>MKKNWQSHIHRIFISLAILVIIGLIAGSVSWVLVLGLGAYLVWTLIQAIKLHQWLYSPGNKTTPPESHGLWGDLFDGIHTLQKNHNSAQNRLKTMINRVQESANALNDAVIMTDARGAMEWWNKSATYYLGFVQRSDHGQPIYNLIRTPVFKTYFEQKNYDEPIELSSPAKPHITLRFRITLFGEDDRLIIAQDITRVHNLEQMRKDFVSNVSHELRTPLTVISGYLETLSGSSDALSPVWKRALNTMSDQTGRMEQLITDLLLLAKFETIDQRQTQKEISIHSLLTTIKSDAIALSGKQHHRINLTESTNGLFIGDENQLRSAFSNIIFNAVKYTPTEGNIDIHWWFDGDGVHLSVKDSGDGFDPIHIPRLTERFYRADPSRHKETGGSGLGLAIVKHVLRNHDGELEVKSNLGLGSEFICHFPKSRYIEHPPRSNTIRPQTDR</sequence>
<feature type="domain" description="PAS" evidence="20">
    <location>
        <begin position="88"/>
        <end position="146"/>
    </location>
</feature>
<evidence type="ECO:0000256" key="12">
    <source>
        <dbReference type="ARBA" id="ARBA00022777"/>
    </source>
</evidence>
<dbReference type="InterPro" id="IPR004358">
    <property type="entry name" value="Sig_transdc_His_kin-like_C"/>
</dbReference>
<evidence type="ECO:0000256" key="14">
    <source>
        <dbReference type="ARBA" id="ARBA00022989"/>
    </source>
</evidence>
<organism evidence="21 22">
    <name type="scientific">Alkalimarinus sediminis</name>
    <dbReference type="NCBI Taxonomy" id="1632866"/>
    <lineage>
        <taxon>Bacteria</taxon>
        <taxon>Pseudomonadati</taxon>
        <taxon>Pseudomonadota</taxon>
        <taxon>Gammaproteobacteria</taxon>
        <taxon>Alteromonadales</taxon>
        <taxon>Alteromonadaceae</taxon>
        <taxon>Alkalimarinus</taxon>
    </lineage>
</organism>
<dbReference type="PANTHER" id="PTHR45453">
    <property type="entry name" value="PHOSPHATE REGULON SENSOR PROTEIN PHOR"/>
    <property type="match status" value="1"/>
</dbReference>
<dbReference type="AlphaFoldDB" id="A0A9E8HG16"/>
<evidence type="ECO:0000256" key="1">
    <source>
        <dbReference type="ARBA" id="ARBA00000085"/>
    </source>
</evidence>
<dbReference type="GO" id="GO:0005886">
    <property type="term" value="C:plasma membrane"/>
    <property type="evidence" value="ECO:0007669"/>
    <property type="project" value="UniProtKB-SubCell"/>
</dbReference>
<dbReference type="PANTHER" id="PTHR45453:SF1">
    <property type="entry name" value="PHOSPHATE REGULON SENSOR PROTEIN PHOR"/>
    <property type="match status" value="1"/>
</dbReference>
<gene>
    <name evidence="21" type="primary">phoR</name>
    <name evidence="21" type="ORF">NNL22_13200</name>
</gene>
<dbReference type="GO" id="GO:0000155">
    <property type="term" value="F:phosphorelay sensor kinase activity"/>
    <property type="evidence" value="ECO:0007669"/>
    <property type="project" value="InterPro"/>
</dbReference>
<dbReference type="CDD" id="cd00082">
    <property type="entry name" value="HisKA"/>
    <property type="match status" value="1"/>
</dbReference>
<evidence type="ECO:0000256" key="7">
    <source>
        <dbReference type="ARBA" id="ARBA00022553"/>
    </source>
</evidence>
<evidence type="ECO:0000256" key="10">
    <source>
        <dbReference type="ARBA" id="ARBA00022692"/>
    </source>
</evidence>
<reference evidence="21" key="1">
    <citation type="submission" date="2022-07" db="EMBL/GenBank/DDBJ databases">
        <title>Alkalimarinus sp. nov., isolated from gut of a Alitta virens.</title>
        <authorList>
            <person name="Yang A.I."/>
            <person name="Shin N.-R."/>
        </authorList>
    </citation>
    <scope>NUCLEOTIDE SEQUENCE</scope>
    <source>
        <strain evidence="21">FA028</strain>
    </source>
</reference>
<dbReference type="GO" id="GO:0005524">
    <property type="term" value="F:ATP binding"/>
    <property type="evidence" value="ECO:0007669"/>
    <property type="project" value="UniProtKB-KW"/>
</dbReference>
<dbReference type="InterPro" id="IPR014310">
    <property type="entry name" value="Sig_transdc_His_kinase_PhoR"/>
</dbReference>
<dbReference type="InterPro" id="IPR036097">
    <property type="entry name" value="HisK_dim/P_sf"/>
</dbReference>
<dbReference type="FunFam" id="1.10.287.130:FF:000001">
    <property type="entry name" value="Two-component sensor histidine kinase"/>
    <property type="match status" value="1"/>
</dbReference>
<dbReference type="FunFam" id="3.30.565.10:FF:000006">
    <property type="entry name" value="Sensor histidine kinase WalK"/>
    <property type="match status" value="1"/>
</dbReference>
<dbReference type="CDD" id="cd00130">
    <property type="entry name" value="PAS"/>
    <property type="match status" value="1"/>
</dbReference>
<evidence type="ECO:0000313" key="22">
    <source>
        <dbReference type="Proteomes" id="UP001164472"/>
    </source>
</evidence>
<dbReference type="InterPro" id="IPR035965">
    <property type="entry name" value="PAS-like_dom_sf"/>
</dbReference>
<comment type="catalytic activity">
    <reaction evidence="1">
        <text>ATP + protein L-histidine = ADP + protein N-phospho-L-histidine.</text>
        <dbReference type="EC" id="2.7.13.3"/>
    </reaction>
</comment>
<evidence type="ECO:0000256" key="2">
    <source>
        <dbReference type="ARBA" id="ARBA00004236"/>
    </source>
</evidence>
<dbReference type="GO" id="GO:0016036">
    <property type="term" value="P:cellular response to phosphate starvation"/>
    <property type="evidence" value="ECO:0007669"/>
    <property type="project" value="TreeGrafter"/>
</dbReference>
<evidence type="ECO:0000256" key="13">
    <source>
        <dbReference type="ARBA" id="ARBA00022840"/>
    </source>
</evidence>
<dbReference type="NCBIfam" id="TIGR02966">
    <property type="entry name" value="phoR_proteo"/>
    <property type="match status" value="1"/>
</dbReference>
<dbReference type="GO" id="GO:0004721">
    <property type="term" value="F:phosphoprotein phosphatase activity"/>
    <property type="evidence" value="ECO:0007669"/>
    <property type="project" value="InterPro"/>
</dbReference>
<dbReference type="RefSeq" id="WP_251811441.1">
    <property type="nucleotide sequence ID" value="NZ_CP101527.1"/>
</dbReference>
<dbReference type="KEGG" id="asem:NNL22_13200"/>
<evidence type="ECO:0000256" key="6">
    <source>
        <dbReference type="ARBA" id="ARBA00022475"/>
    </source>
</evidence>